<sequence length="176" mass="18934">MNQADSELQRRYHRARQQHGGGSITVLQLGADSCVFASGSGTAPEAVQTLALGTRRTGELFRHVPPTAYEMEEAIMVVEDALAPLRAQLPAATTLYCGDALLHEVARHAGIGETAMAWLPTVQLEFTFGRFAEVVQGRPASAEGLPLDAEFAAALLIVRELTHHLGFDGLYLLPAQ</sequence>
<organism evidence="1 2">
    <name type="scientific">Vogesella amnigena</name>
    <dbReference type="NCBI Taxonomy" id="1507449"/>
    <lineage>
        <taxon>Bacteria</taxon>
        <taxon>Pseudomonadati</taxon>
        <taxon>Pseudomonadota</taxon>
        <taxon>Betaproteobacteria</taxon>
        <taxon>Neisseriales</taxon>
        <taxon>Chromobacteriaceae</taxon>
        <taxon>Vogesella</taxon>
    </lineage>
</organism>
<dbReference type="EMBL" id="JBHRYH010000044">
    <property type="protein sequence ID" value="MFC3627246.1"/>
    <property type="molecule type" value="Genomic_DNA"/>
</dbReference>
<reference evidence="2" key="1">
    <citation type="journal article" date="2019" name="Int. J. Syst. Evol. Microbiol.">
        <title>The Global Catalogue of Microorganisms (GCM) 10K type strain sequencing project: providing services to taxonomists for standard genome sequencing and annotation.</title>
        <authorList>
            <consortium name="The Broad Institute Genomics Platform"/>
            <consortium name="The Broad Institute Genome Sequencing Center for Infectious Disease"/>
            <person name="Wu L."/>
            <person name="Ma J."/>
        </authorList>
    </citation>
    <scope>NUCLEOTIDE SEQUENCE [LARGE SCALE GENOMIC DNA]</scope>
    <source>
        <strain evidence="2">KCTC 42195</strain>
    </source>
</reference>
<comment type="caution">
    <text evidence="1">The sequence shown here is derived from an EMBL/GenBank/DDBJ whole genome shotgun (WGS) entry which is preliminary data.</text>
</comment>
<evidence type="ECO:0000313" key="2">
    <source>
        <dbReference type="Proteomes" id="UP001595636"/>
    </source>
</evidence>
<dbReference type="Proteomes" id="UP001595636">
    <property type="component" value="Unassembled WGS sequence"/>
</dbReference>
<evidence type="ECO:0000313" key="1">
    <source>
        <dbReference type="EMBL" id="MFC3627246.1"/>
    </source>
</evidence>
<gene>
    <name evidence="1" type="ORF">ACFOKJ_14100</name>
</gene>
<proteinExistence type="predicted"/>
<name>A0ABV7TX33_9NEIS</name>
<keyword evidence="2" id="KW-1185">Reference proteome</keyword>
<accession>A0ABV7TX33</accession>
<dbReference type="RefSeq" id="WP_390280704.1">
    <property type="nucleotide sequence ID" value="NZ_JBHRYH010000044.1"/>
</dbReference>
<protein>
    <submittedName>
        <fullName evidence="1">Uncharacterized protein</fullName>
    </submittedName>
</protein>